<organism evidence="8 9">
    <name type="scientific">Gymnopilus junonius</name>
    <name type="common">Spectacular rustgill mushroom</name>
    <name type="synonym">Gymnopilus spectabilis subsp. junonius</name>
    <dbReference type="NCBI Taxonomy" id="109634"/>
    <lineage>
        <taxon>Eukaryota</taxon>
        <taxon>Fungi</taxon>
        <taxon>Dikarya</taxon>
        <taxon>Basidiomycota</taxon>
        <taxon>Agaricomycotina</taxon>
        <taxon>Agaricomycetes</taxon>
        <taxon>Agaricomycetidae</taxon>
        <taxon>Agaricales</taxon>
        <taxon>Agaricineae</taxon>
        <taxon>Hymenogastraceae</taxon>
        <taxon>Gymnopilus</taxon>
    </lineage>
</organism>
<dbReference type="GO" id="GO:0005634">
    <property type="term" value="C:nucleus"/>
    <property type="evidence" value="ECO:0007669"/>
    <property type="project" value="TreeGrafter"/>
</dbReference>
<dbReference type="PROSITE" id="PS50157">
    <property type="entry name" value="ZINC_FINGER_C2H2_2"/>
    <property type="match status" value="3"/>
</dbReference>
<evidence type="ECO:0000256" key="5">
    <source>
        <dbReference type="PROSITE-ProRule" id="PRU00042"/>
    </source>
</evidence>
<evidence type="ECO:0000313" key="8">
    <source>
        <dbReference type="EMBL" id="KAF8905741.1"/>
    </source>
</evidence>
<dbReference type="Gene3D" id="3.30.160.60">
    <property type="entry name" value="Classic Zinc Finger"/>
    <property type="match status" value="3"/>
</dbReference>
<protein>
    <recommendedName>
        <fullName evidence="7">C2H2-type domain-containing protein</fullName>
    </recommendedName>
</protein>
<dbReference type="PANTHER" id="PTHR24379:SF127">
    <property type="entry name" value="BLOODY FINGERS-RELATED"/>
    <property type="match status" value="1"/>
</dbReference>
<dbReference type="Proteomes" id="UP000724874">
    <property type="component" value="Unassembled WGS sequence"/>
</dbReference>
<comment type="caution">
    <text evidence="8">The sequence shown here is derived from an EMBL/GenBank/DDBJ whole genome shotgun (WGS) entry which is preliminary data.</text>
</comment>
<dbReference type="Pfam" id="PF00096">
    <property type="entry name" value="zf-C2H2"/>
    <property type="match status" value="2"/>
</dbReference>
<feature type="domain" description="C2H2-type" evidence="7">
    <location>
        <begin position="147"/>
        <end position="176"/>
    </location>
</feature>
<feature type="non-terminal residue" evidence="8">
    <location>
        <position position="336"/>
    </location>
</feature>
<dbReference type="InterPro" id="IPR036236">
    <property type="entry name" value="Znf_C2H2_sf"/>
</dbReference>
<evidence type="ECO:0000256" key="6">
    <source>
        <dbReference type="SAM" id="SignalP"/>
    </source>
</evidence>
<feature type="domain" description="C2H2-type" evidence="7">
    <location>
        <begin position="255"/>
        <end position="279"/>
    </location>
</feature>
<evidence type="ECO:0000256" key="2">
    <source>
        <dbReference type="ARBA" id="ARBA00022737"/>
    </source>
</evidence>
<dbReference type="GO" id="GO:0000977">
    <property type="term" value="F:RNA polymerase II transcription regulatory region sequence-specific DNA binding"/>
    <property type="evidence" value="ECO:0007669"/>
    <property type="project" value="TreeGrafter"/>
</dbReference>
<gene>
    <name evidence="8" type="ORF">CPB84DRAFT_1705354</name>
</gene>
<keyword evidence="1" id="KW-0479">Metal-binding</keyword>
<reference evidence="8" key="1">
    <citation type="submission" date="2020-11" db="EMBL/GenBank/DDBJ databases">
        <authorList>
            <consortium name="DOE Joint Genome Institute"/>
            <person name="Ahrendt S."/>
            <person name="Riley R."/>
            <person name="Andreopoulos W."/>
            <person name="LaButti K."/>
            <person name="Pangilinan J."/>
            <person name="Ruiz-duenas F.J."/>
            <person name="Barrasa J.M."/>
            <person name="Sanchez-Garcia M."/>
            <person name="Camarero S."/>
            <person name="Miyauchi S."/>
            <person name="Serrano A."/>
            <person name="Linde D."/>
            <person name="Babiker R."/>
            <person name="Drula E."/>
            <person name="Ayuso-Fernandez I."/>
            <person name="Pacheco R."/>
            <person name="Padilla G."/>
            <person name="Ferreira P."/>
            <person name="Barriuso J."/>
            <person name="Kellner H."/>
            <person name="Castanera R."/>
            <person name="Alfaro M."/>
            <person name="Ramirez L."/>
            <person name="Pisabarro A.G."/>
            <person name="Kuo A."/>
            <person name="Tritt A."/>
            <person name="Lipzen A."/>
            <person name="He G."/>
            <person name="Yan M."/>
            <person name="Ng V."/>
            <person name="Cullen D."/>
            <person name="Martin F."/>
            <person name="Rosso M.-N."/>
            <person name="Henrissat B."/>
            <person name="Hibbett D."/>
            <person name="Martinez A.T."/>
            <person name="Grigoriev I.V."/>
        </authorList>
    </citation>
    <scope>NUCLEOTIDE SEQUENCE</scope>
    <source>
        <strain evidence="8">AH 44721</strain>
    </source>
</reference>
<dbReference type="PROSITE" id="PS00028">
    <property type="entry name" value="ZINC_FINGER_C2H2_1"/>
    <property type="match status" value="4"/>
</dbReference>
<feature type="signal peptide" evidence="6">
    <location>
        <begin position="1"/>
        <end position="23"/>
    </location>
</feature>
<keyword evidence="6" id="KW-0732">Signal</keyword>
<evidence type="ECO:0000256" key="3">
    <source>
        <dbReference type="ARBA" id="ARBA00022771"/>
    </source>
</evidence>
<accession>A0A9P5NVW7</accession>
<dbReference type="OrthoDB" id="6077919at2759"/>
<dbReference type="SMART" id="SM00355">
    <property type="entry name" value="ZnF_C2H2"/>
    <property type="match status" value="7"/>
</dbReference>
<dbReference type="GO" id="GO:0008270">
    <property type="term" value="F:zinc ion binding"/>
    <property type="evidence" value="ECO:0007669"/>
    <property type="project" value="UniProtKB-KW"/>
</dbReference>
<name>A0A9P5NVW7_GYMJU</name>
<keyword evidence="4" id="KW-0862">Zinc</keyword>
<evidence type="ECO:0000259" key="7">
    <source>
        <dbReference type="PROSITE" id="PS50157"/>
    </source>
</evidence>
<dbReference type="PANTHER" id="PTHR24379">
    <property type="entry name" value="KRAB AND ZINC FINGER DOMAIN-CONTAINING"/>
    <property type="match status" value="1"/>
</dbReference>
<keyword evidence="3 5" id="KW-0863">Zinc-finger</keyword>
<dbReference type="SUPFAM" id="SSF57667">
    <property type="entry name" value="beta-beta-alpha zinc fingers"/>
    <property type="match status" value="2"/>
</dbReference>
<dbReference type="InterPro" id="IPR013087">
    <property type="entry name" value="Znf_C2H2_type"/>
</dbReference>
<evidence type="ECO:0000256" key="1">
    <source>
        <dbReference type="ARBA" id="ARBA00022723"/>
    </source>
</evidence>
<sequence>MAQHHSCLTCLGMFLTIAELISHCNILHHTPNPFVCIACNASFGPLQELSLHMNSASHTNNLALSMYSLQRGQGLDVNATTTQDEPDLSEIDLDGKDEGVTLHSAPSAKPRSIHTCKQCVRQFSSPKALKVHLGSSSKHKKHNIKNEKCPVCSRMFKSKTGLAQHRSSLAHFKSQAKLNCPVSSCKKEFKVPSAIAHRVESGCHGINRHQVTAAVHRMNIPDISVKRITGYSSPNATLETYIATAASYNYLTHTYDCPICSKHFKTLPRLNTHLNSAAHDDVEFKCPRCKAEFTLISALVQHVESKSCISKKASIGYNTSVDINGLPLRFTGLLTF</sequence>
<proteinExistence type="predicted"/>
<feature type="chain" id="PRO_5040206350" description="C2H2-type domain-containing protein" evidence="6">
    <location>
        <begin position="24"/>
        <end position="336"/>
    </location>
</feature>
<evidence type="ECO:0000256" key="4">
    <source>
        <dbReference type="ARBA" id="ARBA00022833"/>
    </source>
</evidence>
<dbReference type="AlphaFoldDB" id="A0A9P5NVW7"/>
<dbReference type="EMBL" id="JADNYJ010000021">
    <property type="protein sequence ID" value="KAF8905741.1"/>
    <property type="molecule type" value="Genomic_DNA"/>
</dbReference>
<feature type="domain" description="C2H2-type" evidence="7">
    <location>
        <begin position="34"/>
        <end position="63"/>
    </location>
</feature>
<keyword evidence="9" id="KW-1185">Reference proteome</keyword>
<evidence type="ECO:0000313" key="9">
    <source>
        <dbReference type="Proteomes" id="UP000724874"/>
    </source>
</evidence>
<dbReference type="GO" id="GO:0000981">
    <property type="term" value="F:DNA-binding transcription factor activity, RNA polymerase II-specific"/>
    <property type="evidence" value="ECO:0007669"/>
    <property type="project" value="TreeGrafter"/>
</dbReference>
<keyword evidence="2" id="KW-0677">Repeat</keyword>